<dbReference type="AlphaFoldDB" id="A0A2S6IB28"/>
<evidence type="ECO:0000313" key="1">
    <source>
        <dbReference type="EMBL" id="PPK88698.1"/>
    </source>
</evidence>
<dbReference type="Proteomes" id="UP000237662">
    <property type="component" value="Unassembled WGS sequence"/>
</dbReference>
<keyword evidence="2" id="KW-1185">Reference proteome</keyword>
<reference evidence="1 2" key="1">
    <citation type="submission" date="2018-02" db="EMBL/GenBank/DDBJ databases">
        <title>Genomic Encyclopedia of Archaeal and Bacterial Type Strains, Phase II (KMG-II): from individual species to whole genera.</title>
        <authorList>
            <person name="Goeker M."/>
        </authorList>
    </citation>
    <scope>NUCLEOTIDE SEQUENCE [LARGE SCALE GENOMIC DNA]</scope>
    <source>
        <strain evidence="1 2">DSM 29526</strain>
    </source>
</reference>
<name>A0A2S6IB28_9BACT</name>
<evidence type="ECO:0000313" key="2">
    <source>
        <dbReference type="Proteomes" id="UP000237662"/>
    </source>
</evidence>
<accession>A0A2S6IB28</accession>
<dbReference type="EMBL" id="PTJC01000005">
    <property type="protein sequence ID" value="PPK88698.1"/>
    <property type="molecule type" value="Genomic_DNA"/>
</dbReference>
<proteinExistence type="predicted"/>
<organism evidence="1 2">
    <name type="scientific">Neolewinella xylanilytica</name>
    <dbReference type="NCBI Taxonomy" id="1514080"/>
    <lineage>
        <taxon>Bacteria</taxon>
        <taxon>Pseudomonadati</taxon>
        <taxon>Bacteroidota</taxon>
        <taxon>Saprospiria</taxon>
        <taxon>Saprospirales</taxon>
        <taxon>Lewinellaceae</taxon>
        <taxon>Neolewinella</taxon>
    </lineage>
</organism>
<comment type="caution">
    <text evidence="1">The sequence shown here is derived from an EMBL/GenBank/DDBJ whole genome shotgun (WGS) entry which is preliminary data.</text>
</comment>
<gene>
    <name evidence="1" type="ORF">CLV84_1668</name>
</gene>
<protein>
    <submittedName>
        <fullName evidence="1">Uncharacterized protein</fullName>
    </submittedName>
</protein>
<dbReference type="OrthoDB" id="1494466at2"/>
<dbReference type="RefSeq" id="WP_146088754.1">
    <property type="nucleotide sequence ID" value="NZ_PTJC01000005.1"/>
</dbReference>
<sequence>MVEALIHSTVTALRQPENEKNGIRKSILEYIHPAFTDDERQETVDNLHSESAETLLEERLAPWLTGNPDRIEQLEDILGRQDGLGILR</sequence>